<dbReference type="GO" id="GO:0042597">
    <property type="term" value="C:periplasmic space"/>
    <property type="evidence" value="ECO:0007669"/>
    <property type="project" value="UniProtKB-ARBA"/>
</dbReference>
<keyword evidence="2" id="KW-0732">Signal</keyword>
<evidence type="ECO:0000313" key="4">
    <source>
        <dbReference type="EMBL" id="SHF80331.1"/>
    </source>
</evidence>
<dbReference type="EMBL" id="FQVX01000001">
    <property type="protein sequence ID" value="SHF80331.1"/>
    <property type="molecule type" value="Genomic_DNA"/>
</dbReference>
<feature type="compositionally biased region" description="Gly residues" evidence="1">
    <location>
        <begin position="32"/>
        <end position="44"/>
    </location>
</feature>
<evidence type="ECO:0000313" key="5">
    <source>
        <dbReference type="Proteomes" id="UP000184471"/>
    </source>
</evidence>
<gene>
    <name evidence="4" type="ORF">SAMN05444351_0849</name>
</gene>
<dbReference type="GO" id="GO:0043190">
    <property type="term" value="C:ATP-binding cassette (ABC) transporter complex"/>
    <property type="evidence" value="ECO:0007669"/>
    <property type="project" value="InterPro"/>
</dbReference>
<dbReference type="RefSeq" id="WP_217651114.1">
    <property type="nucleotide sequence ID" value="NZ_FQVX01000001.1"/>
</dbReference>
<feature type="region of interest" description="Disordered" evidence="1">
    <location>
        <begin position="27"/>
        <end position="65"/>
    </location>
</feature>
<proteinExistence type="predicted"/>
<evidence type="ECO:0000256" key="2">
    <source>
        <dbReference type="SAM" id="SignalP"/>
    </source>
</evidence>
<keyword evidence="5" id="KW-1185">Reference proteome</keyword>
<dbReference type="PANTHER" id="PTHR30290">
    <property type="entry name" value="PERIPLASMIC BINDING COMPONENT OF ABC TRANSPORTER"/>
    <property type="match status" value="1"/>
</dbReference>
<dbReference type="Pfam" id="PF00496">
    <property type="entry name" value="SBP_bac_5"/>
    <property type="match status" value="1"/>
</dbReference>
<dbReference type="AlphaFoldDB" id="A0A1M5EMK5"/>
<dbReference type="SUPFAM" id="SSF53850">
    <property type="entry name" value="Periplasmic binding protein-like II"/>
    <property type="match status" value="1"/>
</dbReference>
<dbReference type="InterPro" id="IPR030678">
    <property type="entry name" value="Peptide/Ni-bd"/>
</dbReference>
<dbReference type="PROSITE" id="PS51257">
    <property type="entry name" value="PROKAR_LIPOPROTEIN"/>
    <property type="match status" value="1"/>
</dbReference>
<feature type="chain" id="PRO_5038404782" evidence="2">
    <location>
        <begin position="24"/>
        <end position="552"/>
    </location>
</feature>
<dbReference type="PIRSF" id="PIRSF002741">
    <property type="entry name" value="MppA"/>
    <property type="match status" value="1"/>
</dbReference>
<evidence type="ECO:0000256" key="1">
    <source>
        <dbReference type="SAM" id="MobiDB-lite"/>
    </source>
</evidence>
<dbReference type="GO" id="GO:1904680">
    <property type="term" value="F:peptide transmembrane transporter activity"/>
    <property type="evidence" value="ECO:0007669"/>
    <property type="project" value="TreeGrafter"/>
</dbReference>
<dbReference type="GO" id="GO:0015833">
    <property type="term" value="P:peptide transport"/>
    <property type="evidence" value="ECO:0007669"/>
    <property type="project" value="TreeGrafter"/>
</dbReference>
<dbReference type="Gene3D" id="3.10.105.10">
    <property type="entry name" value="Dipeptide-binding Protein, Domain 3"/>
    <property type="match status" value="1"/>
</dbReference>
<dbReference type="InterPro" id="IPR000914">
    <property type="entry name" value="SBP_5_dom"/>
</dbReference>
<protein>
    <submittedName>
        <fullName evidence="4">Peptide/nickel transport system substrate-binding protein/oligopeptide transport system substrate-binding protein</fullName>
    </submittedName>
</protein>
<feature type="signal peptide" evidence="2">
    <location>
        <begin position="1"/>
        <end position="23"/>
    </location>
</feature>
<dbReference type="PANTHER" id="PTHR30290:SF83">
    <property type="entry name" value="ABC TRANSPORTER SUBSTRATE-BINDING PROTEIN"/>
    <property type="match status" value="1"/>
</dbReference>
<dbReference type="Gene3D" id="3.90.76.10">
    <property type="entry name" value="Dipeptide-binding Protein, Domain 1"/>
    <property type="match status" value="1"/>
</dbReference>
<reference evidence="4 5" key="1">
    <citation type="submission" date="2016-11" db="EMBL/GenBank/DDBJ databases">
        <authorList>
            <person name="Jaros S."/>
            <person name="Januszkiewicz K."/>
            <person name="Wedrychowicz H."/>
        </authorList>
    </citation>
    <scope>NUCLEOTIDE SEQUENCE [LARGE SCALE GENOMIC DNA]</scope>
    <source>
        <strain evidence="4 5">DSM 45408</strain>
    </source>
</reference>
<dbReference type="STRING" id="1070870.SAMN05444351_0849"/>
<dbReference type="Proteomes" id="UP000184471">
    <property type="component" value="Unassembled WGS sequence"/>
</dbReference>
<name>A0A1M5EMK5_9ACTN</name>
<dbReference type="Gene3D" id="3.40.190.10">
    <property type="entry name" value="Periplasmic binding protein-like II"/>
    <property type="match status" value="1"/>
</dbReference>
<feature type="domain" description="Solute-binding protein family 5" evidence="3">
    <location>
        <begin position="90"/>
        <end position="466"/>
    </location>
</feature>
<accession>A0A1M5EMK5</accession>
<sequence>MKLSKRRSALVAAGLSGALLLSACGGSDDSGSGSGSGGGEGGGTFSVYIGEPENPLVPGNTTESEGDQVVNSLWTGLVKYAEDGSVEYSGVAESIESEDNTTWTVTLKDGWTFHDGSPVNADSFVDAWNYTAFSPNAQGAASYLSRIAGYADLQAPVDAEGNATGEPAATEMSGLAVVDDLTFTVTLSSPFSNFPAVVGYNSFYPLPTAFFDDPEGFGTRPIGNGPFQASEDYVPGQGISLTRYEDYAGDDAAQADGVDYVVYADVNTAYTDVQAGNLDIVDVIPPDVIESAEAEFGDRFIATESSQITYLSFPTYDQRFSDPRVRQAFSMAVDRDAISEAIFQGTRVAADSFIPPVVDGYREGSCTYCTLDPDEANRLLDEAGFDRSQPVDLWFNAGAGHDAWMEAVGNQLRENIGVEYVLQGNLDFAEYLPLLESRGVAGPFRYGWSFDYPAADSYITPLFTTSSLAPAGSNYSFYTDPQVDQLVVEGDQAETPEAGLESYQAAEDIINEAMPMAPMFFTEIQSVTSENVSDVRLDLFQRIVTSEVTVNS</sequence>
<dbReference type="CDD" id="cd00995">
    <property type="entry name" value="PBP2_NikA_DppA_OppA_like"/>
    <property type="match status" value="1"/>
</dbReference>
<evidence type="ECO:0000259" key="3">
    <source>
        <dbReference type="Pfam" id="PF00496"/>
    </source>
</evidence>
<organism evidence="4 5">
    <name type="scientific">Geodermatophilus nigrescens</name>
    <dbReference type="NCBI Taxonomy" id="1070870"/>
    <lineage>
        <taxon>Bacteria</taxon>
        <taxon>Bacillati</taxon>
        <taxon>Actinomycetota</taxon>
        <taxon>Actinomycetes</taxon>
        <taxon>Geodermatophilales</taxon>
        <taxon>Geodermatophilaceae</taxon>
        <taxon>Geodermatophilus</taxon>
    </lineage>
</organism>
<dbReference type="InterPro" id="IPR039424">
    <property type="entry name" value="SBP_5"/>
</dbReference>